<sequence>MEVIYKLLEGSWEDDAVIRDTERSIFTDPAKVHEIGHEGKYFKVPGIAITEPSPQRTPVIFQAGTSKRGLKFAAENAEAVFVTSPTKELLKATVARIRDAAEAAGRGRYDVRIYAMQTVVTGPDSAAAQAKFEEYKSYAD</sequence>
<dbReference type="InterPro" id="IPR051260">
    <property type="entry name" value="Diverse_substr_monoxygenases"/>
</dbReference>
<evidence type="ECO:0000256" key="4">
    <source>
        <dbReference type="ARBA" id="ARBA00023033"/>
    </source>
</evidence>
<name>A0ABX1JRT5_9MICC</name>
<dbReference type="Proteomes" id="UP000523795">
    <property type="component" value="Unassembled WGS sequence"/>
</dbReference>
<accession>A0ABX1JRT5</accession>
<protein>
    <submittedName>
        <fullName evidence="6">LLM class flavin-dependent oxidoreductase</fullName>
    </submittedName>
</protein>
<proteinExistence type="predicted"/>
<comment type="caution">
    <text evidence="6">The sequence shown here is derived from an EMBL/GenBank/DDBJ whole genome shotgun (WGS) entry which is preliminary data.</text>
</comment>
<dbReference type="PANTHER" id="PTHR30011:SF16">
    <property type="entry name" value="C2H2 FINGER DOMAIN TRANSCRIPTION FACTOR (EUROFUNG)-RELATED"/>
    <property type="match status" value="1"/>
</dbReference>
<evidence type="ECO:0000313" key="6">
    <source>
        <dbReference type="EMBL" id="NKX51708.1"/>
    </source>
</evidence>
<evidence type="ECO:0000259" key="5">
    <source>
        <dbReference type="Pfam" id="PF00296"/>
    </source>
</evidence>
<keyword evidence="7" id="KW-1185">Reference proteome</keyword>
<evidence type="ECO:0000256" key="1">
    <source>
        <dbReference type="ARBA" id="ARBA00022630"/>
    </source>
</evidence>
<feature type="non-terminal residue" evidence="6">
    <location>
        <position position="140"/>
    </location>
</feature>
<organism evidence="6 7">
    <name type="scientific">Arthrobacter deserti</name>
    <dbReference type="NCBI Taxonomy" id="1742687"/>
    <lineage>
        <taxon>Bacteria</taxon>
        <taxon>Bacillati</taxon>
        <taxon>Actinomycetota</taxon>
        <taxon>Actinomycetes</taxon>
        <taxon>Micrococcales</taxon>
        <taxon>Micrococcaceae</taxon>
        <taxon>Arthrobacter</taxon>
    </lineage>
</organism>
<dbReference type="Pfam" id="PF00296">
    <property type="entry name" value="Bac_luciferase"/>
    <property type="match status" value="1"/>
</dbReference>
<evidence type="ECO:0000256" key="3">
    <source>
        <dbReference type="ARBA" id="ARBA00023002"/>
    </source>
</evidence>
<dbReference type="InterPro" id="IPR011251">
    <property type="entry name" value="Luciferase-like_dom"/>
</dbReference>
<gene>
    <name evidence="6" type="ORF">HER39_14280</name>
</gene>
<feature type="non-terminal residue" evidence="6">
    <location>
        <position position="1"/>
    </location>
</feature>
<dbReference type="PANTHER" id="PTHR30011">
    <property type="entry name" value="ALKANESULFONATE MONOOXYGENASE-RELATED"/>
    <property type="match status" value="1"/>
</dbReference>
<evidence type="ECO:0000313" key="7">
    <source>
        <dbReference type="Proteomes" id="UP000523795"/>
    </source>
</evidence>
<keyword evidence="2" id="KW-0288">FMN</keyword>
<dbReference type="EMBL" id="JAAZSR010000289">
    <property type="protein sequence ID" value="NKX51708.1"/>
    <property type="molecule type" value="Genomic_DNA"/>
</dbReference>
<feature type="domain" description="Luciferase-like" evidence="5">
    <location>
        <begin position="34"/>
        <end position="135"/>
    </location>
</feature>
<dbReference type="Gene3D" id="3.20.20.30">
    <property type="entry name" value="Luciferase-like domain"/>
    <property type="match status" value="1"/>
</dbReference>
<reference evidence="6 7" key="1">
    <citation type="submission" date="2020-04" db="EMBL/GenBank/DDBJ databases">
        <authorList>
            <person name="Liu S."/>
        </authorList>
    </citation>
    <scope>NUCLEOTIDE SEQUENCE [LARGE SCALE GENOMIC DNA]</scope>
    <source>
        <strain evidence="6 7">CGMCC 1.15091</strain>
    </source>
</reference>
<evidence type="ECO:0000256" key="2">
    <source>
        <dbReference type="ARBA" id="ARBA00022643"/>
    </source>
</evidence>
<dbReference type="InterPro" id="IPR036661">
    <property type="entry name" value="Luciferase-like_sf"/>
</dbReference>
<keyword evidence="3" id="KW-0560">Oxidoreductase</keyword>
<dbReference type="SUPFAM" id="SSF51679">
    <property type="entry name" value="Bacterial luciferase-like"/>
    <property type="match status" value="1"/>
</dbReference>
<keyword evidence="4" id="KW-0503">Monooxygenase</keyword>
<keyword evidence="1" id="KW-0285">Flavoprotein</keyword>